<dbReference type="RefSeq" id="WP_344241582.1">
    <property type="nucleotide sequence ID" value="NZ_BAAAHH010000011.1"/>
</dbReference>
<keyword evidence="2" id="KW-1185">Reference proteome</keyword>
<evidence type="ECO:0000313" key="2">
    <source>
        <dbReference type="Proteomes" id="UP001500665"/>
    </source>
</evidence>
<proteinExistence type="predicted"/>
<dbReference type="InterPro" id="IPR024486">
    <property type="entry name" value="DUF2617"/>
</dbReference>
<protein>
    <submittedName>
        <fullName evidence="1">Uncharacterized protein</fullName>
    </submittedName>
</protein>
<accession>A0ABP4BMU1</accession>
<dbReference type="Pfam" id="PF10936">
    <property type="entry name" value="DUF2617"/>
    <property type="match status" value="1"/>
</dbReference>
<sequence length="162" mass="18155">MLELVRPAVDVRADGLAFTLDAAPEEALAVRSWRVAGVAVEARLLGNGHQVVAGEVVETVAQLPGRDGPLPYKLHRDVGGWSYGFTADVYKRDYVDFDRAVKFLRGYLDGRDDTVAGVFVRDRDELSGVLVRQIKRGLEWRAWQTFPRTRQIVSTRTRMLIG</sequence>
<name>A0ABP4BMU1_9ACTN</name>
<gene>
    <name evidence="1" type="ORF">GCM10009550_32570</name>
</gene>
<organism evidence="1 2">
    <name type="scientific">Actinocorallia libanotica</name>
    <dbReference type="NCBI Taxonomy" id="46162"/>
    <lineage>
        <taxon>Bacteria</taxon>
        <taxon>Bacillati</taxon>
        <taxon>Actinomycetota</taxon>
        <taxon>Actinomycetes</taxon>
        <taxon>Streptosporangiales</taxon>
        <taxon>Thermomonosporaceae</taxon>
        <taxon>Actinocorallia</taxon>
    </lineage>
</organism>
<comment type="caution">
    <text evidence="1">The sequence shown here is derived from an EMBL/GenBank/DDBJ whole genome shotgun (WGS) entry which is preliminary data.</text>
</comment>
<reference evidence="2" key="1">
    <citation type="journal article" date="2019" name="Int. J. Syst. Evol. Microbiol.">
        <title>The Global Catalogue of Microorganisms (GCM) 10K type strain sequencing project: providing services to taxonomists for standard genome sequencing and annotation.</title>
        <authorList>
            <consortium name="The Broad Institute Genomics Platform"/>
            <consortium name="The Broad Institute Genome Sequencing Center for Infectious Disease"/>
            <person name="Wu L."/>
            <person name="Ma J."/>
        </authorList>
    </citation>
    <scope>NUCLEOTIDE SEQUENCE [LARGE SCALE GENOMIC DNA]</scope>
    <source>
        <strain evidence="2">JCM 10696</strain>
    </source>
</reference>
<evidence type="ECO:0000313" key="1">
    <source>
        <dbReference type="EMBL" id="GAA0952119.1"/>
    </source>
</evidence>
<dbReference type="Proteomes" id="UP001500665">
    <property type="component" value="Unassembled WGS sequence"/>
</dbReference>
<dbReference type="EMBL" id="BAAAHH010000011">
    <property type="protein sequence ID" value="GAA0952119.1"/>
    <property type="molecule type" value="Genomic_DNA"/>
</dbReference>